<organism evidence="7 8">
    <name type="scientific">Lophiotrema nucula</name>
    <dbReference type="NCBI Taxonomy" id="690887"/>
    <lineage>
        <taxon>Eukaryota</taxon>
        <taxon>Fungi</taxon>
        <taxon>Dikarya</taxon>
        <taxon>Ascomycota</taxon>
        <taxon>Pezizomycotina</taxon>
        <taxon>Dothideomycetes</taxon>
        <taxon>Pleosporomycetidae</taxon>
        <taxon>Pleosporales</taxon>
        <taxon>Lophiotremataceae</taxon>
        <taxon>Lophiotrema</taxon>
    </lineage>
</organism>
<feature type="domain" description="Pre-rRNA-processing protein RIX1 N-terminal" evidence="6">
    <location>
        <begin position="7"/>
        <end position="207"/>
    </location>
</feature>
<protein>
    <recommendedName>
        <fullName evidence="3">Pre-rRNA-processing protein RIX1</fullName>
    </recommendedName>
</protein>
<feature type="compositionally biased region" description="Acidic residues" evidence="5">
    <location>
        <begin position="793"/>
        <end position="804"/>
    </location>
</feature>
<evidence type="ECO:0000256" key="2">
    <source>
        <dbReference type="ARBA" id="ARBA00010511"/>
    </source>
</evidence>
<dbReference type="Pfam" id="PF08167">
    <property type="entry name" value="RIX1"/>
    <property type="match status" value="1"/>
</dbReference>
<keyword evidence="8" id="KW-1185">Reference proteome</keyword>
<evidence type="ECO:0000256" key="4">
    <source>
        <dbReference type="ARBA" id="ARBA00023242"/>
    </source>
</evidence>
<sequence length="804" mass="86682">MAELSALRAITFRISSTPTAQLPSQVPAIAASLSNCRSLLAFSGSSASKSASEASVAIHKFRTLLATLLQDRTVRGRWAAIILIKSAIEVGGWETLSRSLPWVRGLLGILTKPDPPSAKKLCLVTLTRIFILTREYPTLVREITTPSLPTYIQSCLQLATSNSSAVCLLPVLESFSQLLPRHPTIFRSYLKQIQPLLGQTLAPTPSNRLENERSRSYHSNVSSEVSASARRLYVQFPCCTPKGGSSAEWESRLKTAIASTHRTADQVFRAVIEDWRPTSGVLAAVNGHTVEDQVQDLEPDAMGLPPWSGIYAGGERVVGLLQLIKEYLSGPTASVVNVNISALTDLLTRFFSLTIPSSAAKQDFQGVKLNNQVSKEERECLWAILPNIHVAIMEVLFALLIRAEGSNGALNATLLDQLTEVYKVEKGDLQVRAACYLAVAEVLRRTGPALPKNSIDSLANIIRGCCEDVFPQGQNTVLSNALVQNKANGTKQQSTSTDADAFLSGSTTFEDPLANFTGVKSAAYELLPIILGNMRAHHLSDSLRTRMDRTAILAQHKEAMLASVLNPPPSKRFGKAAASIMPLLARSSPAENGVESLLRPRMPVVRTLDRGRTLGEEEDEDEIENEQEEFDEDDEEEDDHFIGEELDNLLGTSAPTELATEDSTMLEAPPSDTAHPPETMAAVPSNVETHLDQALSQVSNSKRLPSEDISPSPSKKPKLEIEQIAPLAAVEATASIPAAHTIEPSKHANASSILIAGSKESQPGAEPQTAEASVAVDSDDDDDFGELALGPDTDSESDAGSDVQ</sequence>
<dbReference type="PANTHER" id="PTHR34105">
    <property type="entry name" value="PROLINE-, GLUTAMIC ACID- AND LEUCINE-RICH PROTEIN 1"/>
    <property type="match status" value="1"/>
</dbReference>
<dbReference type="SUPFAM" id="SSF48371">
    <property type="entry name" value="ARM repeat"/>
    <property type="match status" value="1"/>
</dbReference>
<dbReference type="InterPro" id="IPR012583">
    <property type="entry name" value="RIX1_N"/>
</dbReference>
<dbReference type="AlphaFoldDB" id="A0A6A5Z605"/>
<dbReference type="Proteomes" id="UP000799770">
    <property type="component" value="Unassembled WGS sequence"/>
</dbReference>
<dbReference type="InterPro" id="IPR016024">
    <property type="entry name" value="ARM-type_fold"/>
</dbReference>
<comment type="similarity">
    <text evidence="2">Belongs to the RIX1/PELP1 family.</text>
</comment>
<evidence type="ECO:0000256" key="3">
    <source>
        <dbReference type="ARBA" id="ARBA00021502"/>
    </source>
</evidence>
<evidence type="ECO:0000313" key="8">
    <source>
        <dbReference type="Proteomes" id="UP000799770"/>
    </source>
</evidence>
<evidence type="ECO:0000259" key="6">
    <source>
        <dbReference type="Pfam" id="PF08167"/>
    </source>
</evidence>
<accession>A0A6A5Z605</accession>
<evidence type="ECO:0000256" key="1">
    <source>
        <dbReference type="ARBA" id="ARBA00004123"/>
    </source>
</evidence>
<dbReference type="PANTHER" id="PTHR34105:SF1">
    <property type="entry name" value="PROLINE-, GLUTAMIC ACID- AND LEUCINE-RICH PROTEIN 1"/>
    <property type="match status" value="1"/>
</dbReference>
<feature type="region of interest" description="Disordered" evidence="5">
    <location>
        <begin position="609"/>
        <end position="639"/>
    </location>
</feature>
<proteinExistence type="inferred from homology"/>
<evidence type="ECO:0000313" key="7">
    <source>
        <dbReference type="EMBL" id="KAF2114775.1"/>
    </source>
</evidence>
<dbReference type="GO" id="GO:0006364">
    <property type="term" value="P:rRNA processing"/>
    <property type="evidence" value="ECO:0007669"/>
    <property type="project" value="TreeGrafter"/>
</dbReference>
<dbReference type="OrthoDB" id="20900at2759"/>
<feature type="region of interest" description="Disordered" evidence="5">
    <location>
        <begin position="663"/>
        <end position="722"/>
    </location>
</feature>
<reference evidence="7" key="1">
    <citation type="journal article" date="2020" name="Stud. Mycol.">
        <title>101 Dothideomycetes genomes: a test case for predicting lifestyles and emergence of pathogens.</title>
        <authorList>
            <person name="Haridas S."/>
            <person name="Albert R."/>
            <person name="Binder M."/>
            <person name="Bloem J."/>
            <person name="Labutti K."/>
            <person name="Salamov A."/>
            <person name="Andreopoulos B."/>
            <person name="Baker S."/>
            <person name="Barry K."/>
            <person name="Bills G."/>
            <person name="Bluhm B."/>
            <person name="Cannon C."/>
            <person name="Castanera R."/>
            <person name="Culley D."/>
            <person name="Daum C."/>
            <person name="Ezra D."/>
            <person name="Gonzalez J."/>
            <person name="Henrissat B."/>
            <person name="Kuo A."/>
            <person name="Liang C."/>
            <person name="Lipzen A."/>
            <person name="Lutzoni F."/>
            <person name="Magnuson J."/>
            <person name="Mondo S."/>
            <person name="Nolan M."/>
            <person name="Ohm R."/>
            <person name="Pangilinan J."/>
            <person name="Park H.-J."/>
            <person name="Ramirez L."/>
            <person name="Alfaro M."/>
            <person name="Sun H."/>
            <person name="Tritt A."/>
            <person name="Yoshinaga Y."/>
            <person name="Zwiers L.-H."/>
            <person name="Turgeon B."/>
            <person name="Goodwin S."/>
            <person name="Spatafora J."/>
            <person name="Crous P."/>
            <person name="Grigoriev I."/>
        </authorList>
    </citation>
    <scope>NUCLEOTIDE SEQUENCE</scope>
    <source>
        <strain evidence="7">CBS 627.86</strain>
    </source>
</reference>
<gene>
    <name evidence="7" type="ORF">BDV96DRAFT_494278</name>
</gene>
<evidence type="ECO:0000256" key="5">
    <source>
        <dbReference type="SAM" id="MobiDB-lite"/>
    </source>
</evidence>
<keyword evidence="4" id="KW-0539">Nucleus</keyword>
<feature type="compositionally biased region" description="Polar residues" evidence="5">
    <location>
        <begin position="694"/>
        <end position="713"/>
    </location>
</feature>
<comment type="subcellular location">
    <subcellularLocation>
        <location evidence="1">Nucleus</location>
    </subcellularLocation>
</comment>
<feature type="region of interest" description="Disordered" evidence="5">
    <location>
        <begin position="740"/>
        <end position="804"/>
    </location>
</feature>
<dbReference type="EMBL" id="ML977324">
    <property type="protein sequence ID" value="KAF2114775.1"/>
    <property type="molecule type" value="Genomic_DNA"/>
</dbReference>
<name>A0A6A5Z605_9PLEO</name>
<feature type="compositionally biased region" description="Acidic residues" evidence="5">
    <location>
        <begin position="616"/>
        <end position="639"/>
    </location>
</feature>
<dbReference type="GO" id="GO:0005634">
    <property type="term" value="C:nucleus"/>
    <property type="evidence" value="ECO:0007669"/>
    <property type="project" value="UniProtKB-SubCell"/>
</dbReference>